<dbReference type="AlphaFoldDB" id="A0A2K3LTC2"/>
<reference evidence="2 3" key="1">
    <citation type="journal article" date="2014" name="Am. J. Bot.">
        <title>Genome assembly and annotation for red clover (Trifolium pratense; Fabaceae).</title>
        <authorList>
            <person name="Istvanek J."/>
            <person name="Jaros M."/>
            <person name="Krenek A."/>
            <person name="Repkova J."/>
        </authorList>
    </citation>
    <scope>NUCLEOTIDE SEQUENCE [LARGE SCALE GENOMIC DNA]</scope>
    <source>
        <strain evidence="3">cv. Tatra</strain>
        <tissue evidence="2">Young leaves</tissue>
    </source>
</reference>
<protein>
    <submittedName>
        <fullName evidence="2">Uncharacterized protein</fullName>
    </submittedName>
</protein>
<dbReference type="EMBL" id="ASHM01040605">
    <property type="protein sequence ID" value="PNX81790.1"/>
    <property type="molecule type" value="Genomic_DNA"/>
</dbReference>
<dbReference type="Proteomes" id="UP000236291">
    <property type="component" value="Unassembled WGS sequence"/>
</dbReference>
<comment type="caution">
    <text evidence="2">The sequence shown here is derived from an EMBL/GenBank/DDBJ whole genome shotgun (WGS) entry which is preliminary data.</text>
</comment>
<gene>
    <name evidence="1" type="ORF">L195_g032117</name>
    <name evidence="2" type="ORF">L195_g037815</name>
</gene>
<evidence type="ECO:0000313" key="3">
    <source>
        <dbReference type="Proteomes" id="UP000236291"/>
    </source>
</evidence>
<name>A0A2K3LTC2_TRIPR</name>
<accession>A0A2K3LTC2</accession>
<sequence>MLPLPHQFLARGAASWILMGRSLLIRDRELESSGIFLRSVDVFFGSLEAEECPSKNEIGC</sequence>
<evidence type="ECO:0000313" key="2">
    <source>
        <dbReference type="EMBL" id="PNX81790.1"/>
    </source>
</evidence>
<proteinExistence type="predicted"/>
<evidence type="ECO:0000313" key="1">
    <source>
        <dbReference type="EMBL" id="PNX76172.1"/>
    </source>
</evidence>
<reference evidence="2 3" key="2">
    <citation type="journal article" date="2017" name="Front. Plant Sci.">
        <title>Gene Classification and Mining of Molecular Markers Useful in Red Clover (Trifolium pratense) Breeding.</title>
        <authorList>
            <person name="Istvanek J."/>
            <person name="Dluhosova J."/>
            <person name="Dluhos P."/>
            <person name="Patkova L."/>
            <person name="Nedelnik J."/>
            <person name="Repkova J."/>
        </authorList>
    </citation>
    <scope>NUCLEOTIDE SEQUENCE [LARGE SCALE GENOMIC DNA]</scope>
    <source>
        <strain evidence="3">cv. Tatra</strain>
        <tissue evidence="2">Young leaves</tissue>
    </source>
</reference>
<dbReference type="EMBL" id="ASHM01030216">
    <property type="protein sequence ID" value="PNX76172.1"/>
    <property type="molecule type" value="Genomic_DNA"/>
</dbReference>
<organism evidence="2 3">
    <name type="scientific">Trifolium pratense</name>
    <name type="common">Red clover</name>
    <dbReference type="NCBI Taxonomy" id="57577"/>
    <lineage>
        <taxon>Eukaryota</taxon>
        <taxon>Viridiplantae</taxon>
        <taxon>Streptophyta</taxon>
        <taxon>Embryophyta</taxon>
        <taxon>Tracheophyta</taxon>
        <taxon>Spermatophyta</taxon>
        <taxon>Magnoliopsida</taxon>
        <taxon>eudicotyledons</taxon>
        <taxon>Gunneridae</taxon>
        <taxon>Pentapetalae</taxon>
        <taxon>rosids</taxon>
        <taxon>fabids</taxon>
        <taxon>Fabales</taxon>
        <taxon>Fabaceae</taxon>
        <taxon>Papilionoideae</taxon>
        <taxon>50 kb inversion clade</taxon>
        <taxon>NPAAA clade</taxon>
        <taxon>Hologalegina</taxon>
        <taxon>IRL clade</taxon>
        <taxon>Trifolieae</taxon>
        <taxon>Trifolium</taxon>
    </lineage>
</organism>